<dbReference type="AlphaFoldDB" id="A0AA39CAS4"/>
<evidence type="ECO:0000256" key="1">
    <source>
        <dbReference type="ARBA" id="ARBA00004123"/>
    </source>
</evidence>
<feature type="domain" description="ETS" evidence="7">
    <location>
        <begin position="242"/>
        <end position="322"/>
    </location>
</feature>
<dbReference type="InterPro" id="IPR013761">
    <property type="entry name" value="SAM/pointed_sf"/>
</dbReference>
<evidence type="ECO:0000259" key="8">
    <source>
        <dbReference type="PROSITE" id="PS51433"/>
    </source>
</evidence>
<keyword evidence="10" id="KW-1185">Reference proteome</keyword>
<comment type="similarity">
    <text evidence="2 5">Belongs to the ETS family.</text>
</comment>
<evidence type="ECO:0000256" key="4">
    <source>
        <dbReference type="ARBA" id="ARBA00023242"/>
    </source>
</evidence>
<dbReference type="InterPro" id="IPR036390">
    <property type="entry name" value="WH_DNA-bd_sf"/>
</dbReference>
<evidence type="ECO:0000256" key="2">
    <source>
        <dbReference type="ARBA" id="ARBA00005562"/>
    </source>
</evidence>
<keyword evidence="3 5" id="KW-0238">DNA-binding</keyword>
<dbReference type="GO" id="GO:0005634">
    <property type="term" value="C:nucleus"/>
    <property type="evidence" value="ECO:0007669"/>
    <property type="project" value="UniProtKB-SubCell"/>
</dbReference>
<organism evidence="9 10">
    <name type="scientific">Microctonus hyperodae</name>
    <name type="common">Parasitoid wasp</name>
    <dbReference type="NCBI Taxonomy" id="165561"/>
    <lineage>
        <taxon>Eukaryota</taxon>
        <taxon>Metazoa</taxon>
        <taxon>Ecdysozoa</taxon>
        <taxon>Arthropoda</taxon>
        <taxon>Hexapoda</taxon>
        <taxon>Insecta</taxon>
        <taxon>Pterygota</taxon>
        <taxon>Neoptera</taxon>
        <taxon>Endopterygota</taxon>
        <taxon>Hymenoptera</taxon>
        <taxon>Apocrita</taxon>
        <taxon>Ichneumonoidea</taxon>
        <taxon>Braconidae</taxon>
        <taxon>Euphorinae</taxon>
        <taxon>Microctonus</taxon>
    </lineage>
</organism>
<dbReference type="SMART" id="SM00251">
    <property type="entry name" value="SAM_PNT"/>
    <property type="match status" value="1"/>
</dbReference>
<dbReference type="PROSITE" id="PS50061">
    <property type="entry name" value="ETS_DOMAIN_3"/>
    <property type="match status" value="1"/>
</dbReference>
<dbReference type="InterPro" id="IPR000418">
    <property type="entry name" value="Ets_dom"/>
</dbReference>
<evidence type="ECO:0000313" key="10">
    <source>
        <dbReference type="Proteomes" id="UP001168972"/>
    </source>
</evidence>
<sequence>MSVNHRWQLSNESFIQCDEDRQLGFSCCSSLSSEIELSTWPIYNNVDINVTNDNESEFIDENHVDYVELSPRSNSIKSLSSFSSKQNDVELFGCYAQELFQMEISEDEDDVDECLVKEQNDQVILPTNPSEWNSQHVNAWIAWCARVFSINPLPSPNELPNNGKKLLEFTIEQWQSISGGRILARHLGYLQLQATGIHSSNLLQEEKIADRFSLLQRTCSLIGSSGAGGGTTSGAVVGGGQVQLWQFLLELLSDSSNVTCIAWEGTNGEFKLTDPDEVARRWGERKSKPNMNYDKLSRALRYYYDKNIMTKVHGKRYAYKFDFHGLMMACQAQSGVALDGNGGGGVANRLSHHGHHHLYSPTATSSHNQPPPAPPPPPPSHYCWPYPRGYSST</sequence>
<dbReference type="InterPro" id="IPR036388">
    <property type="entry name" value="WH-like_DNA-bd_sf"/>
</dbReference>
<dbReference type="Pfam" id="PF00178">
    <property type="entry name" value="Ets"/>
    <property type="match status" value="1"/>
</dbReference>
<dbReference type="SUPFAM" id="SSF47769">
    <property type="entry name" value="SAM/Pointed domain"/>
    <property type="match status" value="1"/>
</dbReference>
<name>A0AA39CAS4_MICHY</name>
<dbReference type="GO" id="GO:0000981">
    <property type="term" value="F:DNA-binding transcription factor activity, RNA polymerase II-specific"/>
    <property type="evidence" value="ECO:0007669"/>
    <property type="project" value="TreeGrafter"/>
</dbReference>
<feature type="region of interest" description="Disordered" evidence="6">
    <location>
        <begin position="347"/>
        <end position="393"/>
    </location>
</feature>
<proteinExistence type="inferred from homology"/>
<dbReference type="FunFam" id="1.10.10.10:FF:000039">
    <property type="entry name" value="Friend leukemia integration 1 transcription factor"/>
    <property type="match status" value="1"/>
</dbReference>
<dbReference type="Pfam" id="PF02198">
    <property type="entry name" value="SAM_PNT"/>
    <property type="match status" value="1"/>
</dbReference>
<dbReference type="PANTHER" id="PTHR11849">
    <property type="entry name" value="ETS"/>
    <property type="match status" value="1"/>
</dbReference>
<comment type="caution">
    <text evidence="9">The sequence shown here is derived from an EMBL/GenBank/DDBJ whole genome shotgun (WGS) entry which is preliminary data.</text>
</comment>
<protein>
    <submittedName>
        <fullName evidence="9">Uncharacterized protein</fullName>
    </submittedName>
</protein>
<dbReference type="SMART" id="SM00413">
    <property type="entry name" value="ETS"/>
    <property type="match status" value="1"/>
</dbReference>
<dbReference type="Gene3D" id="1.10.150.50">
    <property type="entry name" value="Transcription Factor, Ets-1"/>
    <property type="match status" value="1"/>
</dbReference>
<dbReference type="GO" id="GO:0043565">
    <property type="term" value="F:sequence-specific DNA binding"/>
    <property type="evidence" value="ECO:0007669"/>
    <property type="project" value="InterPro"/>
</dbReference>
<keyword evidence="4 5" id="KW-0539">Nucleus</keyword>
<dbReference type="InterPro" id="IPR003118">
    <property type="entry name" value="Pointed_dom"/>
</dbReference>
<dbReference type="GO" id="GO:0030154">
    <property type="term" value="P:cell differentiation"/>
    <property type="evidence" value="ECO:0007669"/>
    <property type="project" value="TreeGrafter"/>
</dbReference>
<evidence type="ECO:0000256" key="3">
    <source>
        <dbReference type="ARBA" id="ARBA00023125"/>
    </source>
</evidence>
<dbReference type="SUPFAM" id="SSF46785">
    <property type="entry name" value="Winged helix' DNA-binding domain"/>
    <property type="match status" value="1"/>
</dbReference>
<evidence type="ECO:0000259" key="7">
    <source>
        <dbReference type="PROSITE" id="PS50061"/>
    </source>
</evidence>
<evidence type="ECO:0000256" key="6">
    <source>
        <dbReference type="SAM" id="MobiDB-lite"/>
    </source>
</evidence>
<dbReference type="PRINTS" id="PR00454">
    <property type="entry name" value="ETSDOMAIN"/>
</dbReference>
<dbReference type="Gene3D" id="1.10.10.10">
    <property type="entry name" value="Winged helix-like DNA-binding domain superfamily/Winged helix DNA-binding domain"/>
    <property type="match status" value="1"/>
</dbReference>
<comment type="subcellular location">
    <subcellularLocation>
        <location evidence="1 5">Nucleus</location>
    </subcellularLocation>
</comment>
<reference evidence="9" key="2">
    <citation type="submission" date="2023-03" db="EMBL/GenBank/DDBJ databases">
        <authorList>
            <person name="Inwood S.N."/>
            <person name="Skelly J.G."/>
            <person name="Guhlin J."/>
            <person name="Harrop T.W.R."/>
            <person name="Goldson S.G."/>
            <person name="Dearden P.K."/>
        </authorList>
    </citation>
    <scope>NUCLEOTIDE SEQUENCE</scope>
    <source>
        <strain evidence="9">Lincoln</strain>
        <tissue evidence="9">Whole body</tissue>
    </source>
</reference>
<dbReference type="Proteomes" id="UP001168972">
    <property type="component" value="Unassembled WGS sequence"/>
</dbReference>
<reference evidence="9" key="1">
    <citation type="journal article" date="2023" name="bioRxiv">
        <title>Scaffold-level genome assemblies of two parasitoid biocontrol wasps reveal the parthenogenesis mechanism and an associated novel virus.</title>
        <authorList>
            <person name="Inwood S."/>
            <person name="Skelly J."/>
            <person name="Guhlin J."/>
            <person name="Harrop T."/>
            <person name="Goldson S."/>
            <person name="Dearden P."/>
        </authorList>
    </citation>
    <scope>NUCLEOTIDE SEQUENCE</scope>
    <source>
        <strain evidence="9">Lincoln</strain>
        <tissue evidence="9">Whole body</tissue>
    </source>
</reference>
<feature type="domain" description="PNT" evidence="8">
    <location>
        <begin position="111"/>
        <end position="194"/>
    </location>
</feature>
<dbReference type="PROSITE" id="PS51433">
    <property type="entry name" value="PNT"/>
    <property type="match status" value="1"/>
</dbReference>
<dbReference type="PROSITE" id="PS00345">
    <property type="entry name" value="ETS_DOMAIN_1"/>
    <property type="match status" value="1"/>
</dbReference>
<accession>A0AA39CAS4</accession>
<dbReference type="PANTHER" id="PTHR11849:SF304">
    <property type="entry name" value="DNA-BINDING PROTEIN D-ETS-3"/>
    <property type="match status" value="1"/>
</dbReference>
<evidence type="ECO:0000313" key="9">
    <source>
        <dbReference type="EMBL" id="KAK0161065.1"/>
    </source>
</evidence>
<dbReference type="PROSITE" id="PS00346">
    <property type="entry name" value="ETS_DOMAIN_2"/>
    <property type="match status" value="1"/>
</dbReference>
<dbReference type="EMBL" id="JAQQBR010001835">
    <property type="protein sequence ID" value="KAK0161065.1"/>
    <property type="molecule type" value="Genomic_DNA"/>
</dbReference>
<dbReference type="InterPro" id="IPR046328">
    <property type="entry name" value="ETS_fam"/>
</dbReference>
<gene>
    <name evidence="9" type="ORF">PV327_009582</name>
</gene>
<feature type="compositionally biased region" description="Pro residues" evidence="6">
    <location>
        <begin position="369"/>
        <end position="380"/>
    </location>
</feature>
<evidence type="ECO:0000256" key="5">
    <source>
        <dbReference type="RuleBase" id="RU004019"/>
    </source>
</evidence>